<dbReference type="GO" id="GO:0043565">
    <property type="term" value="F:sequence-specific DNA binding"/>
    <property type="evidence" value="ECO:0007669"/>
    <property type="project" value="InterPro"/>
</dbReference>
<evidence type="ECO:0000256" key="1">
    <source>
        <dbReference type="ARBA" id="ARBA00023015"/>
    </source>
</evidence>
<dbReference type="Gene3D" id="1.10.10.10">
    <property type="entry name" value="Winged helix-like DNA-binding domain superfamily/Winged helix DNA-binding domain"/>
    <property type="match status" value="1"/>
</dbReference>
<dbReference type="EMBL" id="FNIA01000002">
    <property type="protein sequence ID" value="SDM41553.1"/>
    <property type="molecule type" value="Genomic_DNA"/>
</dbReference>
<organism evidence="5 6">
    <name type="scientific">Haloarchaeobius iranensis</name>
    <dbReference type="NCBI Taxonomy" id="996166"/>
    <lineage>
        <taxon>Archaea</taxon>
        <taxon>Methanobacteriati</taxon>
        <taxon>Methanobacteriota</taxon>
        <taxon>Stenosarchaea group</taxon>
        <taxon>Halobacteria</taxon>
        <taxon>Halobacteriales</taxon>
        <taxon>Halorubellaceae</taxon>
        <taxon>Haloarchaeobius</taxon>
    </lineage>
</organism>
<evidence type="ECO:0000313" key="6">
    <source>
        <dbReference type="Proteomes" id="UP000199370"/>
    </source>
</evidence>
<dbReference type="InterPro" id="IPR036388">
    <property type="entry name" value="WH-like_DNA-bd_sf"/>
</dbReference>
<dbReference type="Pfam" id="PF01037">
    <property type="entry name" value="AsnC_trans_reg"/>
    <property type="match status" value="1"/>
</dbReference>
<dbReference type="OrthoDB" id="183514at2157"/>
<dbReference type="GO" id="GO:0043200">
    <property type="term" value="P:response to amino acid"/>
    <property type="evidence" value="ECO:0007669"/>
    <property type="project" value="TreeGrafter"/>
</dbReference>
<dbReference type="PROSITE" id="PS50956">
    <property type="entry name" value="HTH_ASNC_2"/>
    <property type="match status" value="1"/>
</dbReference>
<evidence type="ECO:0000313" key="5">
    <source>
        <dbReference type="EMBL" id="SDM41553.1"/>
    </source>
</evidence>
<dbReference type="SMART" id="SM00344">
    <property type="entry name" value="HTH_ASNC"/>
    <property type="match status" value="1"/>
</dbReference>
<dbReference type="CDD" id="cd00090">
    <property type="entry name" value="HTH_ARSR"/>
    <property type="match status" value="1"/>
</dbReference>
<evidence type="ECO:0000256" key="3">
    <source>
        <dbReference type="ARBA" id="ARBA00023163"/>
    </source>
</evidence>
<protein>
    <submittedName>
        <fullName evidence="5">DNA-binding transcriptional regulator, Lrp family</fullName>
    </submittedName>
</protein>
<dbReference type="Pfam" id="PF13412">
    <property type="entry name" value="HTH_24"/>
    <property type="match status" value="1"/>
</dbReference>
<keyword evidence="1" id="KW-0805">Transcription regulation</keyword>
<dbReference type="SUPFAM" id="SSF54909">
    <property type="entry name" value="Dimeric alpha+beta barrel"/>
    <property type="match status" value="1"/>
</dbReference>
<evidence type="ECO:0000256" key="2">
    <source>
        <dbReference type="ARBA" id="ARBA00023125"/>
    </source>
</evidence>
<dbReference type="InterPro" id="IPR011991">
    <property type="entry name" value="ArsR-like_HTH"/>
</dbReference>
<evidence type="ECO:0000259" key="4">
    <source>
        <dbReference type="PROSITE" id="PS50956"/>
    </source>
</evidence>
<dbReference type="PANTHER" id="PTHR30154">
    <property type="entry name" value="LEUCINE-RESPONSIVE REGULATORY PROTEIN"/>
    <property type="match status" value="1"/>
</dbReference>
<keyword evidence="6" id="KW-1185">Reference proteome</keyword>
<sequence>MDERDIRLLKAIAELGTGSPDKLHEETGIPVSTIHYRLNNLREDGIVENDLYDLDLDAFGLSVTVIVEVLADYSGTHSDVADGIREIEGVTQLFSTMGETDFIAIARVGDADMVGDLMRSFEEVPEIERTNSTYVIDTLWDDARGLESYSMETLLSEFTDD</sequence>
<dbReference type="InterPro" id="IPR000485">
    <property type="entry name" value="AsnC-type_HTH_dom"/>
</dbReference>
<dbReference type="Gene3D" id="3.30.70.920">
    <property type="match status" value="1"/>
</dbReference>
<keyword evidence="2 5" id="KW-0238">DNA-binding</keyword>
<dbReference type="AlphaFoldDB" id="A0A1G9T1D8"/>
<accession>A0A1G9T1D8</accession>
<dbReference type="InterPro" id="IPR019888">
    <property type="entry name" value="Tscrpt_reg_AsnC-like"/>
</dbReference>
<dbReference type="InterPro" id="IPR019887">
    <property type="entry name" value="Tscrpt_reg_AsnC/Lrp_C"/>
</dbReference>
<keyword evidence="3" id="KW-0804">Transcription</keyword>
<dbReference type="InterPro" id="IPR036390">
    <property type="entry name" value="WH_DNA-bd_sf"/>
</dbReference>
<proteinExistence type="predicted"/>
<feature type="domain" description="HTH asnC-type" evidence="4">
    <location>
        <begin position="1"/>
        <end position="62"/>
    </location>
</feature>
<name>A0A1G9T1D8_9EURY</name>
<dbReference type="PANTHER" id="PTHR30154:SF34">
    <property type="entry name" value="TRANSCRIPTIONAL REGULATOR AZLB"/>
    <property type="match status" value="1"/>
</dbReference>
<dbReference type="InterPro" id="IPR011008">
    <property type="entry name" value="Dimeric_a/b-barrel"/>
</dbReference>
<dbReference type="STRING" id="996166.SAMN05192554_10285"/>
<dbReference type="RefSeq" id="WP_089731327.1">
    <property type="nucleotide sequence ID" value="NZ_FNIA01000002.1"/>
</dbReference>
<dbReference type="SUPFAM" id="SSF46785">
    <property type="entry name" value="Winged helix' DNA-binding domain"/>
    <property type="match status" value="1"/>
</dbReference>
<dbReference type="GO" id="GO:0005829">
    <property type="term" value="C:cytosol"/>
    <property type="evidence" value="ECO:0007669"/>
    <property type="project" value="TreeGrafter"/>
</dbReference>
<dbReference type="Proteomes" id="UP000199370">
    <property type="component" value="Unassembled WGS sequence"/>
</dbReference>
<gene>
    <name evidence="5" type="ORF">SAMN05192554_10285</name>
</gene>
<reference evidence="5 6" key="1">
    <citation type="submission" date="2016-10" db="EMBL/GenBank/DDBJ databases">
        <authorList>
            <person name="de Groot N.N."/>
        </authorList>
    </citation>
    <scope>NUCLEOTIDE SEQUENCE [LARGE SCALE GENOMIC DNA]</scope>
    <source>
        <strain evidence="6">EB21,IBRC-M 10013,KCTC 4048</strain>
    </source>
</reference>